<evidence type="ECO:0000259" key="8">
    <source>
        <dbReference type="Pfam" id="PF00501"/>
    </source>
</evidence>
<dbReference type="PANTHER" id="PTHR43107:SF15">
    <property type="entry name" value="FATTY ACID TRANSPORT PROTEIN 3, ISOFORM A"/>
    <property type="match status" value="1"/>
</dbReference>
<name>A0A1V9X1E4_9ACAR</name>
<gene>
    <name evidence="9" type="ORF">BIW11_02237</name>
</gene>
<comment type="caution">
    <text evidence="9">The sequence shown here is derived from an EMBL/GenBank/DDBJ whole genome shotgun (WGS) entry which is preliminary data.</text>
</comment>
<dbReference type="GO" id="GO:0004467">
    <property type="term" value="F:long-chain fatty acid-CoA ligase activity"/>
    <property type="evidence" value="ECO:0007669"/>
    <property type="project" value="TreeGrafter"/>
</dbReference>
<evidence type="ECO:0000256" key="3">
    <source>
        <dbReference type="ARBA" id="ARBA00022741"/>
    </source>
</evidence>
<evidence type="ECO:0000256" key="6">
    <source>
        <dbReference type="ARBA" id="ARBA00041297"/>
    </source>
</evidence>
<dbReference type="Gene3D" id="3.40.50.12780">
    <property type="entry name" value="N-terminal domain of ligase-like"/>
    <property type="match status" value="1"/>
</dbReference>
<dbReference type="GO" id="GO:0044539">
    <property type="term" value="P:long-chain fatty acid import into cell"/>
    <property type="evidence" value="ECO:0007669"/>
    <property type="project" value="TreeGrafter"/>
</dbReference>
<dbReference type="InParanoid" id="A0A1V9X1E4"/>
<dbReference type="OrthoDB" id="6408524at2759"/>
<evidence type="ECO:0000256" key="5">
    <source>
        <dbReference type="ARBA" id="ARBA00036527"/>
    </source>
</evidence>
<evidence type="ECO:0000256" key="2">
    <source>
        <dbReference type="ARBA" id="ARBA00022598"/>
    </source>
</evidence>
<protein>
    <recommendedName>
        <fullName evidence="6">Long-chain-fatty-acid--CoA ligase</fullName>
    </recommendedName>
</protein>
<keyword evidence="2" id="KW-0436">Ligase</keyword>
<evidence type="ECO:0000256" key="1">
    <source>
        <dbReference type="ARBA" id="ARBA00006432"/>
    </source>
</evidence>
<dbReference type="AlphaFoldDB" id="A0A1V9X1E4"/>
<comment type="catalytic activity">
    <reaction evidence="7">
        <text>tetracosanoate + ATP + CoA = tetracosanoyl-CoA + AMP + diphosphate</text>
        <dbReference type="Rhea" id="RHEA:33639"/>
        <dbReference type="ChEBI" id="CHEBI:30616"/>
        <dbReference type="ChEBI" id="CHEBI:31014"/>
        <dbReference type="ChEBI" id="CHEBI:33019"/>
        <dbReference type="ChEBI" id="CHEBI:57287"/>
        <dbReference type="ChEBI" id="CHEBI:65052"/>
        <dbReference type="ChEBI" id="CHEBI:456215"/>
    </reaction>
    <physiologicalReaction direction="left-to-right" evidence="7">
        <dbReference type="Rhea" id="RHEA:33640"/>
    </physiologicalReaction>
</comment>
<dbReference type="GO" id="GO:0005886">
    <property type="term" value="C:plasma membrane"/>
    <property type="evidence" value="ECO:0007669"/>
    <property type="project" value="TreeGrafter"/>
</dbReference>
<dbReference type="GO" id="GO:0005789">
    <property type="term" value="C:endoplasmic reticulum membrane"/>
    <property type="evidence" value="ECO:0007669"/>
    <property type="project" value="TreeGrafter"/>
</dbReference>
<evidence type="ECO:0000313" key="9">
    <source>
        <dbReference type="EMBL" id="OQR67228.1"/>
    </source>
</evidence>
<comment type="catalytic activity">
    <reaction evidence="5">
        <text>a very long-chain fatty acid + ATP + CoA = a very long-chain fatty acyl-CoA + AMP + diphosphate</text>
        <dbReference type="Rhea" id="RHEA:54536"/>
        <dbReference type="ChEBI" id="CHEBI:30616"/>
        <dbReference type="ChEBI" id="CHEBI:33019"/>
        <dbReference type="ChEBI" id="CHEBI:57287"/>
        <dbReference type="ChEBI" id="CHEBI:58950"/>
        <dbReference type="ChEBI" id="CHEBI:138261"/>
        <dbReference type="ChEBI" id="CHEBI:456215"/>
    </reaction>
    <physiologicalReaction direction="left-to-right" evidence="5">
        <dbReference type="Rhea" id="RHEA:54537"/>
    </physiologicalReaction>
</comment>
<dbReference type="Pfam" id="PF00501">
    <property type="entry name" value="AMP-binding"/>
    <property type="match status" value="1"/>
</dbReference>
<reference evidence="9 10" key="1">
    <citation type="journal article" date="2017" name="Gigascience">
        <title>Draft genome of the honey bee ectoparasitic mite, Tropilaelaps mercedesae, is shaped by the parasitic life history.</title>
        <authorList>
            <person name="Dong X."/>
            <person name="Armstrong S.D."/>
            <person name="Xia D."/>
            <person name="Makepeace B.L."/>
            <person name="Darby A.C."/>
            <person name="Kadowaki T."/>
        </authorList>
    </citation>
    <scope>NUCLEOTIDE SEQUENCE [LARGE SCALE GENOMIC DNA]</scope>
    <source>
        <strain evidence="9">Wuxi-XJTLU</strain>
    </source>
</reference>
<proteinExistence type="inferred from homology"/>
<dbReference type="GO" id="GO:0005524">
    <property type="term" value="F:ATP binding"/>
    <property type="evidence" value="ECO:0007669"/>
    <property type="project" value="UniProtKB-KW"/>
</dbReference>
<comment type="similarity">
    <text evidence="1">Belongs to the ATP-dependent AMP-binding enzyme family.</text>
</comment>
<keyword evidence="10" id="KW-1185">Reference proteome</keyword>
<sequence length="248" mass="27898">MMHNCPEMVFLWLGLAKIASGLINIHFRKTPLEHSMSTINAKAVIFSPVMMLPLLKIVEELRQQRNDISFFCLGDDDLVSKFPVQNIEKALSAFDITALTYRGSINDRLMYVFTPGTIGLPTPAIIKHSRLILAAAVSRYLAGVTTNDVLYIYLPLYHMAGGVLGISQSVAYDCRTEIVAKFSASGFWRDCIRYKCTVSQYIGEVWRYPRSGGSVRILFGNSLRPKMWPAFVKRFGINDIIARTFALC</sequence>
<dbReference type="SUPFAM" id="SSF56801">
    <property type="entry name" value="Acetyl-CoA synthetase-like"/>
    <property type="match status" value="1"/>
</dbReference>
<dbReference type="InterPro" id="IPR042099">
    <property type="entry name" value="ANL_N_sf"/>
</dbReference>
<evidence type="ECO:0000256" key="7">
    <source>
        <dbReference type="ARBA" id="ARBA00048666"/>
    </source>
</evidence>
<dbReference type="Proteomes" id="UP000192247">
    <property type="component" value="Unassembled WGS sequence"/>
</dbReference>
<dbReference type="STRING" id="418985.A0A1V9X1E4"/>
<dbReference type="GO" id="GO:0005324">
    <property type="term" value="F:long-chain fatty acid transmembrane transporter activity"/>
    <property type="evidence" value="ECO:0007669"/>
    <property type="project" value="TreeGrafter"/>
</dbReference>
<keyword evidence="3" id="KW-0547">Nucleotide-binding</keyword>
<feature type="domain" description="AMP-dependent synthetase/ligase" evidence="8">
    <location>
        <begin position="1"/>
        <end position="237"/>
    </location>
</feature>
<evidence type="ECO:0000256" key="4">
    <source>
        <dbReference type="ARBA" id="ARBA00022840"/>
    </source>
</evidence>
<dbReference type="EMBL" id="MNPL01029489">
    <property type="protein sequence ID" value="OQR67228.1"/>
    <property type="molecule type" value="Genomic_DNA"/>
</dbReference>
<dbReference type="InterPro" id="IPR000873">
    <property type="entry name" value="AMP-dep_synth/lig_dom"/>
</dbReference>
<dbReference type="PANTHER" id="PTHR43107">
    <property type="entry name" value="LONG-CHAIN FATTY ACID TRANSPORT PROTEIN"/>
    <property type="match status" value="1"/>
</dbReference>
<organism evidence="9 10">
    <name type="scientific">Tropilaelaps mercedesae</name>
    <dbReference type="NCBI Taxonomy" id="418985"/>
    <lineage>
        <taxon>Eukaryota</taxon>
        <taxon>Metazoa</taxon>
        <taxon>Ecdysozoa</taxon>
        <taxon>Arthropoda</taxon>
        <taxon>Chelicerata</taxon>
        <taxon>Arachnida</taxon>
        <taxon>Acari</taxon>
        <taxon>Parasitiformes</taxon>
        <taxon>Mesostigmata</taxon>
        <taxon>Gamasina</taxon>
        <taxon>Dermanyssoidea</taxon>
        <taxon>Laelapidae</taxon>
        <taxon>Tropilaelaps</taxon>
    </lineage>
</organism>
<accession>A0A1V9X1E4</accession>
<evidence type="ECO:0000313" key="10">
    <source>
        <dbReference type="Proteomes" id="UP000192247"/>
    </source>
</evidence>
<keyword evidence="4" id="KW-0067">ATP-binding</keyword>